<dbReference type="AlphaFoldDB" id="A0A1G7NWS2"/>
<evidence type="ECO:0000256" key="4">
    <source>
        <dbReference type="ARBA" id="ARBA00023136"/>
    </source>
</evidence>
<keyword evidence="5" id="KW-0998">Cell outer membrane</keyword>
<dbReference type="STRING" id="104663.SAMN04488121_102974"/>
<dbReference type="Pfam" id="PF14322">
    <property type="entry name" value="SusD-like_3"/>
    <property type="match status" value="1"/>
</dbReference>
<dbReference type="RefSeq" id="WP_089831756.1">
    <property type="nucleotide sequence ID" value="NZ_FNBN01000002.1"/>
</dbReference>
<proteinExistence type="inferred from homology"/>
<reference evidence="8 9" key="1">
    <citation type="submission" date="2016-10" db="EMBL/GenBank/DDBJ databases">
        <authorList>
            <person name="de Groot N.N."/>
        </authorList>
    </citation>
    <scope>NUCLEOTIDE SEQUENCE [LARGE SCALE GENOMIC DNA]</scope>
    <source>
        <strain evidence="8 9">DSM 527</strain>
    </source>
</reference>
<dbReference type="Gene3D" id="1.25.40.390">
    <property type="match status" value="1"/>
</dbReference>
<protein>
    <submittedName>
        <fullName evidence="8">SusD family protein</fullName>
    </submittedName>
</protein>
<dbReference type="InterPro" id="IPR033985">
    <property type="entry name" value="SusD-like_N"/>
</dbReference>
<comment type="similarity">
    <text evidence="2">Belongs to the SusD family.</text>
</comment>
<dbReference type="Proteomes" id="UP000199045">
    <property type="component" value="Unassembled WGS sequence"/>
</dbReference>
<feature type="domain" description="RagB/SusD" evidence="6">
    <location>
        <begin position="337"/>
        <end position="453"/>
    </location>
</feature>
<evidence type="ECO:0000313" key="8">
    <source>
        <dbReference type="EMBL" id="SDF78472.1"/>
    </source>
</evidence>
<organism evidence="8 9">
    <name type="scientific">Chitinophaga filiformis</name>
    <name type="common">Myxococcus filiformis</name>
    <name type="synonym">Flexibacter filiformis</name>
    <dbReference type="NCBI Taxonomy" id="104663"/>
    <lineage>
        <taxon>Bacteria</taxon>
        <taxon>Pseudomonadati</taxon>
        <taxon>Bacteroidota</taxon>
        <taxon>Chitinophagia</taxon>
        <taxon>Chitinophagales</taxon>
        <taxon>Chitinophagaceae</taxon>
        <taxon>Chitinophaga</taxon>
    </lineage>
</organism>
<dbReference type="SUPFAM" id="SSF48452">
    <property type="entry name" value="TPR-like"/>
    <property type="match status" value="1"/>
</dbReference>
<gene>
    <name evidence="8" type="ORF">SAMN04488121_102974</name>
</gene>
<dbReference type="PROSITE" id="PS51257">
    <property type="entry name" value="PROKAR_LIPOPROTEIN"/>
    <property type="match status" value="1"/>
</dbReference>
<dbReference type="InterPro" id="IPR012944">
    <property type="entry name" value="SusD_RagB_dom"/>
</dbReference>
<name>A0A1G7NWS2_CHIFI</name>
<feature type="domain" description="SusD-like N-terminal" evidence="7">
    <location>
        <begin position="23"/>
        <end position="224"/>
    </location>
</feature>
<dbReference type="GO" id="GO:0009279">
    <property type="term" value="C:cell outer membrane"/>
    <property type="evidence" value="ECO:0007669"/>
    <property type="project" value="UniProtKB-SubCell"/>
</dbReference>
<evidence type="ECO:0000259" key="6">
    <source>
        <dbReference type="Pfam" id="PF07980"/>
    </source>
</evidence>
<dbReference type="Pfam" id="PF07980">
    <property type="entry name" value="SusD_RagB"/>
    <property type="match status" value="1"/>
</dbReference>
<evidence type="ECO:0000256" key="1">
    <source>
        <dbReference type="ARBA" id="ARBA00004442"/>
    </source>
</evidence>
<dbReference type="InterPro" id="IPR011990">
    <property type="entry name" value="TPR-like_helical_dom_sf"/>
</dbReference>
<dbReference type="OrthoDB" id="697229at2"/>
<evidence type="ECO:0000256" key="5">
    <source>
        <dbReference type="ARBA" id="ARBA00023237"/>
    </source>
</evidence>
<keyword evidence="4" id="KW-0472">Membrane</keyword>
<evidence type="ECO:0000256" key="3">
    <source>
        <dbReference type="ARBA" id="ARBA00022729"/>
    </source>
</evidence>
<dbReference type="EMBL" id="FNBN01000002">
    <property type="protein sequence ID" value="SDF78472.1"/>
    <property type="molecule type" value="Genomic_DNA"/>
</dbReference>
<evidence type="ECO:0000313" key="9">
    <source>
        <dbReference type="Proteomes" id="UP000199045"/>
    </source>
</evidence>
<keyword evidence="3" id="KW-0732">Signal</keyword>
<evidence type="ECO:0000256" key="2">
    <source>
        <dbReference type="ARBA" id="ARBA00006275"/>
    </source>
</evidence>
<accession>A0A1G7NWS2</accession>
<comment type="subcellular location">
    <subcellularLocation>
        <location evidence="1">Cell outer membrane</location>
    </subcellularLocation>
</comment>
<evidence type="ECO:0000259" key="7">
    <source>
        <dbReference type="Pfam" id="PF14322"/>
    </source>
</evidence>
<sequence>MTIKHLYITLLVIAGITTSCRKYVEVEQPNQREFKYTSDFQRLLNNVNLFEQSASLPMVSSDDINLDANTNLQGLLLNGFDNVYIWAADYYTSDQSDAGWDQLYKQIYTCNQITAYVMESENGTTAEKQKVYAEAQVQRATAYLTLINLYGRVYNAANASKDPGVPMLLMPDLFAKLTRVSVQQVYDQILLDLTQALPVLPDQPSNNLHPAKAAAYAMLARTYLYMQRYAEAADNAAKALSYQNTLLDLNKYTPGGSAYPRRLLNPEIILAKQASKPGYINLSLSDELVNKFSTDDLRYTLFTRNGSSFFPSFTGRGSYRDMIFAGDNISVGVAVPEMMLTQAEGLARNGQKDEAIALVNALRQKRFAPSTYVALSAATADEALHIVLDERRRELFGTGLRWFDQRRLSVEPALAETETRTFKGNTYTLVPGDRYVYPIPPKNIEQNPEIIQNAR</sequence>